<feature type="transmembrane region" description="Helical" evidence="1">
    <location>
        <begin position="54"/>
        <end position="79"/>
    </location>
</feature>
<protein>
    <submittedName>
        <fullName evidence="2">Uncharacterized protein</fullName>
    </submittedName>
</protein>
<feature type="transmembrane region" description="Helical" evidence="1">
    <location>
        <begin position="91"/>
        <end position="112"/>
    </location>
</feature>
<name>A0ABU5NSC7_9BACI</name>
<keyword evidence="1" id="KW-0812">Transmembrane</keyword>
<sequence>MDHKLMSKYLSYIVYFVIGLILTYCMQWVTVLFMGSVRFTAADSYPGDLSTLSLVVWSFLFSISHFVVLTIFSFLYKFLVSVFKIKFQAKIALMFNAFVTGCLIMYFINVFLH</sequence>
<keyword evidence="1" id="KW-0472">Membrane</keyword>
<evidence type="ECO:0000313" key="2">
    <source>
        <dbReference type="EMBL" id="MEA0978910.1"/>
    </source>
</evidence>
<dbReference type="Proteomes" id="UP001289615">
    <property type="component" value="Unassembled WGS sequence"/>
</dbReference>
<gene>
    <name evidence="2" type="ORF">U6C28_21675</name>
</gene>
<dbReference type="RefSeq" id="WP_322610928.1">
    <property type="nucleotide sequence ID" value="NZ_JAXLNX010000005.1"/>
</dbReference>
<evidence type="ECO:0000256" key="1">
    <source>
        <dbReference type="SAM" id="Phobius"/>
    </source>
</evidence>
<reference evidence="2 3" key="1">
    <citation type="submission" date="2023-12" db="EMBL/GenBank/DDBJ databases">
        <title>Genome comparison identifies genes involved in endophytic behavior of Lysinibacillus irui and provides insights into its role as a plant-growth promoting bacterium.</title>
        <authorList>
            <person name="Hilario S."/>
            <person name="Matos I."/>
            <person name="Goncalves M.F.M."/>
            <person name="Pardo C.A."/>
            <person name="Santos M.J."/>
        </authorList>
    </citation>
    <scope>NUCLEOTIDE SEQUENCE [LARGE SCALE GENOMIC DNA]</scope>
    <source>
        <strain evidence="2 3">B3</strain>
    </source>
</reference>
<proteinExistence type="predicted"/>
<keyword evidence="3" id="KW-1185">Reference proteome</keyword>
<dbReference type="EMBL" id="JAXUIA010000019">
    <property type="protein sequence ID" value="MEA0978910.1"/>
    <property type="molecule type" value="Genomic_DNA"/>
</dbReference>
<accession>A0ABU5NSC7</accession>
<comment type="caution">
    <text evidence="2">The sequence shown here is derived from an EMBL/GenBank/DDBJ whole genome shotgun (WGS) entry which is preliminary data.</text>
</comment>
<keyword evidence="1" id="KW-1133">Transmembrane helix</keyword>
<evidence type="ECO:0000313" key="3">
    <source>
        <dbReference type="Proteomes" id="UP001289615"/>
    </source>
</evidence>
<feature type="transmembrane region" description="Helical" evidence="1">
    <location>
        <begin position="12"/>
        <end position="34"/>
    </location>
</feature>
<organism evidence="2 3">
    <name type="scientific">Lysinibacillus irui</name>
    <dbReference type="NCBI Taxonomy" id="2998077"/>
    <lineage>
        <taxon>Bacteria</taxon>
        <taxon>Bacillati</taxon>
        <taxon>Bacillota</taxon>
        <taxon>Bacilli</taxon>
        <taxon>Bacillales</taxon>
        <taxon>Bacillaceae</taxon>
        <taxon>Lysinibacillus</taxon>
    </lineage>
</organism>